<evidence type="ECO:0000313" key="5">
    <source>
        <dbReference type="Proteomes" id="UP001183604"/>
    </source>
</evidence>
<dbReference type="SUPFAM" id="SSF56601">
    <property type="entry name" value="beta-lactamase/transpeptidase-like"/>
    <property type="match status" value="1"/>
</dbReference>
<accession>A0A9X3ST68</accession>
<dbReference type="PANTHER" id="PTHR46825">
    <property type="entry name" value="D-ALANYL-D-ALANINE-CARBOXYPEPTIDASE/ENDOPEPTIDASE AMPH"/>
    <property type="match status" value="1"/>
</dbReference>
<dbReference type="EC" id="3.4.16.4" evidence="3"/>
<dbReference type="InterPro" id="IPR012338">
    <property type="entry name" value="Beta-lactam/transpept-like"/>
</dbReference>
<dbReference type="RefSeq" id="WP_270120239.1">
    <property type="nucleotide sequence ID" value="NZ_BAAAOM010000001.1"/>
</dbReference>
<sequence>MNENLTTATATATANPVEQERPALQRAMEGVVAAGFTGVQLRVTDAHGEWTASAGHREIGGTEKPSTEGAFRIGSNTKTFTAALVLRLVAEDGIDLDAPVADLLPKFTLDPRITVRMLLQHTSGVYNFTGDFEDGELVPGITWQGKAWVEDRFRTFSPEELVEFALAKPLNFEPGTAWSYSNTNYVLARLVVEAATGRPFPEEMRRLVLDPLGLKDTAVPETSPDIPGEHAHGYYRLEEDGEVRIVDVSRMNPSRVSTGGDMISTTKDLQAFITGLLGDEFLPAGLLAEMVEPYPTPIPNMGYGLGVFVQETAGGTLITHNGGIASYAALMFSTPDGSRTLTASLNYVDDVRMTLATAFQEVLQSLVDEVFA</sequence>
<evidence type="ECO:0000259" key="1">
    <source>
        <dbReference type="Pfam" id="PF00144"/>
    </source>
</evidence>
<organism evidence="2 4">
    <name type="scientific">Glycomyces lechevalierae</name>
    <dbReference type="NCBI Taxonomy" id="256034"/>
    <lineage>
        <taxon>Bacteria</taxon>
        <taxon>Bacillati</taxon>
        <taxon>Actinomycetota</taxon>
        <taxon>Actinomycetes</taxon>
        <taxon>Glycomycetales</taxon>
        <taxon>Glycomycetaceae</taxon>
        <taxon>Glycomyces</taxon>
    </lineage>
</organism>
<reference evidence="2" key="1">
    <citation type="submission" date="2022-12" db="EMBL/GenBank/DDBJ databases">
        <title>Gycomyces niveus sp.nov., a novel actinomycete isolated from soil in Shouguang.</title>
        <authorList>
            <person name="Yang X."/>
        </authorList>
    </citation>
    <scope>NUCLEOTIDE SEQUENCE</scope>
    <source>
        <strain evidence="2">DSM 44724</strain>
    </source>
</reference>
<dbReference type="GO" id="GO:0009002">
    <property type="term" value="F:serine-type D-Ala-D-Ala carboxypeptidase activity"/>
    <property type="evidence" value="ECO:0007669"/>
    <property type="project" value="UniProtKB-EC"/>
</dbReference>
<keyword evidence="3" id="KW-0121">Carboxypeptidase</keyword>
<dbReference type="EMBL" id="JAVDYD010000001">
    <property type="protein sequence ID" value="MDR7341097.1"/>
    <property type="molecule type" value="Genomic_DNA"/>
</dbReference>
<reference evidence="3 5" key="2">
    <citation type="submission" date="2023-07" db="EMBL/GenBank/DDBJ databases">
        <title>Sequencing the genomes of 1000 actinobacteria strains.</title>
        <authorList>
            <person name="Klenk H.-P."/>
        </authorList>
    </citation>
    <scope>NUCLEOTIDE SEQUENCE [LARGE SCALE GENOMIC DNA]</scope>
    <source>
        <strain evidence="3 5">DSM 44724</strain>
    </source>
</reference>
<evidence type="ECO:0000313" key="3">
    <source>
        <dbReference type="EMBL" id="MDR7341097.1"/>
    </source>
</evidence>
<gene>
    <name evidence="3" type="ORF">J2S69_004816</name>
    <name evidence="2" type="ORF">O2L01_02840</name>
</gene>
<name>A0A9X3ST68_9ACTN</name>
<dbReference type="InterPro" id="IPR001466">
    <property type="entry name" value="Beta-lactam-related"/>
</dbReference>
<dbReference type="PANTHER" id="PTHR46825:SF7">
    <property type="entry name" value="D-ALANYL-D-ALANINE CARBOXYPEPTIDASE"/>
    <property type="match status" value="1"/>
</dbReference>
<dbReference type="AlphaFoldDB" id="A0A9X3ST68"/>
<feature type="domain" description="Beta-lactamase-related" evidence="1">
    <location>
        <begin position="26"/>
        <end position="346"/>
    </location>
</feature>
<protein>
    <submittedName>
        <fullName evidence="3">D-alanyl-D-alanine carboxypeptidase</fullName>
        <ecNumber evidence="3">3.4.16.4</ecNumber>
    </submittedName>
    <submittedName>
        <fullName evidence="2">Serine hydrolase</fullName>
    </submittedName>
</protein>
<dbReference type="InterPro" id="IPR050491">
    <property type="entry name" value="AmpC-like"/>
</dbReference>
<dbReference type="Proteomes" id="UP001145799">
    <property type="component" value="Unassembled WGS sequence"/>
</dbReference>
<keyword evidence="2" id="KW-0378">Hydrolase</keyword>
<dbReference type="Proteomes" id="UP001183604">
    <property type="component" value="Unassembled WGS sequence"/>
</dbReference>
<dbReference type="Gene3D" id="3.40.710.10">
    <property type="entry name" value="DD-peptidase/beta-lactamase superfamily"/>
    <property type="match status" value="1"/>
</dbReference>
<comment type="caution">
    <text evidence="2">The sequence shown here is derived from an EMBL/GenBank/DDBJ whole genome shotgun (WGS) entry which is preliminary data.</text>
</comment>
<keyword evidence="5" id="KW-1185">Reference proteome</keyword>
<keyword evidence="3" id="KW-0645">Protease</keyword>
<dbReference type="EMBL" id="JAPZVQ010000001">
    <property type="protein sequence ID" value="MDA1383910.1"/>
    <property type="molecule type" value="Genomic_DNA"/>
</dbReference>
<dbReference type="Pfam" id="PF00144">
    <property type="entry name" value="Beta-lactamase"/>
    <property type="match status" value="1"/>
</dbReference>
<evidence type="ECO:0000313" key="4">
    <source>
        <dbReference type="Proteomes" id="UP001145799"/>
    </source>
</evidence>
<evidence type="ECO:0000313" key="2">
    <source>
        <dbReference type="EMBL" id="MDA1383910.1"/>
    </source>
</evidence>
<proteinExistence type="predicted"/>